<protein>
    <submittedName>
        <fullName evidence="2">Uncharacterized protein</fullName>
    </submittedName>
</protein>
<proteinExistence type="predicted"/>
<dbReference type="AlphaFoldDB" id="A0A8T0X089"/>
<keyword evidence="3" id="KW-1185">Reference proteome</keyword>
<feature type="region of interest" description="Disordered" evidence="1">
    <location>
        <begin position="23"/>
        <end position="61"/>
    </location>
</feature>
<comment type="caution">
    <text evidence="2">The sequence shown here is derived from an EMBL/GenBank/DDBJ whole genome shotgun (WGS) entry which is preliminary data.</text>
</comment>
<evidence type="ECO:0000313" key="2">
    <source>
        <dbReference type="EMBL" id="KAG2651286.1"/>
    </source>
</evidence>
<dbReference type="EMBL" id="CM029038">
    <property type="protein sequence ID" value="KAG2651286.1"/>
    <property type="molecule type" value="Genomic_DNA"/>
</dbReference>
<evidence type="ECO:0000256" key="1">
    <source>
        <dbReference type="SAM" id="MobiDB-lite"/>
    </source>
</evidence>
<name>A0A8T0X089_PANVG</name>
<sequence>MEGPDNFYPDTLVLQKSSFVAHNKDGHRHGSLVGYSSRGGASEPAQHTERPPDASVPSVFVDAGKPSNDNPCLSLTELLLSVPVDIDRRWNIDAAVVLAAELPPFQLIAALFVSPILRDVASAADLSRFCTAPNGARSASLPCS</sequence>
<reference evidence="2" key="1">
    <citation type="submission" date="2020-05" db="EMBL/GenBank/DDBJ databases">
        <title>WGS assembly of Panicum virgatum.</title>
        <authorList>
            <person name="Lovell J.T."/>
            <person name="Jenkins J."/>
            <person name="Shu S."/>
            <person name="Juenger T.E."/>
            <person name="Schmutz J."/>
        </authorList>
    </citation>
    <scope>NUCLEOTIDE SEQUENCE</scope>
    <source>
        <strain evidence="2">AP13</strain>
    </source>
</reference>
<accession>A0A8T0X089</accession>
<dbReference type="Proteomes" id="UP000823388">
    <property type="component" value="Chromosome 1N"/>
</dbReference>
<gene>
    <name evidence="2" type="ORF">PVAP13_1NG277200</name>
</gene>
<organism evidence="2 3">
    <name type="scientific">Panicum virgatum</name>
    <name type="common">Blackwell switchgrass</name>
    <dbReference type="NCBI Taxonomy" id="38727"/>
    <lineage>
        <taxon>Eukaryota</taxon>
        <taxon>Viridiplantae</taxon>
        <taxon>Streptophyta</taxon>
        <taxon>Embryophyta</taxon>
        <taxon>Tracheophyta</taxon>
        <taxon>Spermatophyta</taxon>
        <taxon>Magnoliopsida</taxon>
        <taxon>Liliopsida</taxon>
        <taxon>Poales</taxon>
        <taxon>Poaceae</taxon>
        <taxon>PACMAD clade</taxon>
        <taxon>Panicoideae</taxon>
        <taxon>Panicodae</taxon>
        <taxon>Paniceae</taxon>
        <taxon>Panicinae</taxon>
        <taxon>Panicum</taxon>
        <taxon>Panicum sect. Hiantes</taxon>
    </lineage>
</organism>
<evidence type="ECO:0000313" key="3">
    <source>
        <dbReference type="Proteomes" id="UP000823388"/>
    </source>
</evidence>